<dbReference type="PANTHER" id="PTHR38099">
    <property type="entry name" value="LARGE RIBOSOMAL RNA SUBUNIT ACCUMULATION PROTEIN YCED"/>
    <property type="match status" value="1"/>
</dbReference>
<proteinExistence type="inferred from homology"/>
<evidence type="ECO:0000256" key="6">
    <source>
        <dbReference type="SAM" id="MobiDB-lite"/>
    </source>
</evidence>
<evidence type="ECO:0000256" key="5">
    <source>
        <dbReference type="ARBA" id="ARBA00031841"/>
    </source>
</evidence>
<dbReference type="InterPro" id="IPR003772">
    <property type="entry name" value="YceD"/>
</dbReference>
<feature type="region of interest" description="Disordered" evidence="6">
    <location>
        <begin position="145"/>
        <end position="176"/>
    </location>
</feature>
<dbReference type="GO" id="GO:0005829">
    <property type="term" value="C:cytosol"/>
    <property type="evidence" value="ECO:0007669"/>
    <property type="project" value="TreeGrafter"/>
</dbReference>
<evidence type="ECO:0000313" key="8">
    <source>
        <dbReference type="Proteomes" id="UP000626148"/>
    </source>
</evidence>
<reference evidence="7" key="2">
    <citation type="submission" date="2020-09" db="EMBL/GenBank/DDBJ databases">
        <authorList>
            <person name="Sun Q."/>
            <person name="Kim S."/>
        </authorList>
    </citation>
    <scope>NUCLEOTIDE SEQUENCE</scope>
    <source>
        <strain evidence="7">KCTC 22169</strain>
    </source>
</reference>
<comment type="function">
    <text evidence="1">Plays a role in synthesis, processing and/or stability of 23S rRNA.</text>
</comment>
<evidence type="ECO:0000256" key="3">
    <source>
        <dbReference type="ARBA" id="ARBA00015716"/>
    </source>
</evidence>
<protein>
    <recommendedName>
        <fullName evidence="3">Large ribosomal RNA subunit accumulation protein YceD</fullName>
    </recommendedName>
    <alternativeName>
        <fullName evidence="5">23S rRNA accumulation protein YceD</fullName>
    </alternativeName>
</protein>
<gene>
    <name evidence="7" type="ORF">GCM10007392_18930</name>
</gene>
<dbReference type="Proteomes" id="UP000626148">
    <property type="component" value="Unassembled WGS sequence"/>
</dbReference>
<dbReference type="RefSeq" id="WP_189608301.1">
    <property type="nucleotide sequence ID" value="NZ_BMXR01000004.1"/>
</dbReference>
<dbReference type="EMBL" id="BMXR01000004">
    <property type="protein sequence ID" value="GGX51841.1"/>
    <property type="molecule type" value="Genomic_DNA"/>
</dbReference>
<dbReference type="GO" id="GO:0042254">
    <property type="term" value="P:ribosome biogenesis"/>
    <property type="evidence" value="ECO:0007669"/>
    <property type="project" value="UniProtKB-KW"/>
</dbReference>
<dbReference type="Pfam" id="PF02620">
    <property type="entry name" value="YceD"/>
    <property type="match status" value="1"/>
</dbReference>
<name>A0A918N8S7_9GAMM</name>
<evidence type="ECO:0000313" key="7">
    <source>
        <dbReference type="EMBL" id="GGX51841.1"/>
    </source>
</evidence>
<evidence type="ECO:0000256" key="2">
    <source>
        <dbReference type="ARBA" id="ARBA00010740"/>
    </source>
</evidence>
<comment type="similarity">
    <text evidence="2">Belongs to the DUF177 domain family.</text>
</comment>
<evidence type="ECO:0000256" key="1">
    <source>
        <dbReference type="ARBA" id="ARBA00002868"/>
    </source>
</evidence>
<evidence type="ECO:0000256" key="4">
    <source>
        <dbReference type="ARBA" id="ARBA00022517"/>
    </source>
</evidence>
<sequence>MSKSELPDRVDAYKLADQLTHLDGVVSSTRLSRLAEAVLSQDAEFKASLDFNRDAEQRRVVTGEVSGSVELECQRCLQAVKHTIDSRFHLAIVYNDEMAKALPSGLEPLMLLPDQPLDVAEVIEDEVLLSLPMHAMHAQGECEIQTEFKPDDSEAGETSTQKDNPFKVLESLKKRS</sequence>
<dbReference type="InterPro" id="IPR039255">
    <property type="entry name" value="YceD_bac"/>
</dbReference>
<keyword evidence="8" id="KW-1185">Reference proteome</keyword>
<keyword evidence="4" id="KW-0690">Ribosome biogenesis</keyword>
<comment type="caution">
    <text evidence="7">The sequence shown here is derived from an EMBL/GenBank/DDBJ whole genome shotgun (WGS) entry which is preliminary data.</text>
</comment>
<organism evidence="7 8">
    <name type="scientific">Saccharospirillum salsuginis</name>
    <dbReference type="NCBI Taxonomy" id="418750"/>
    <lineage>
        <taxon>Bacteria</taxon>
        <taxon>Pseudomonadati</taxon>
        <taxon>Pseudomonadota</taxon>
        <taxon>Gammaproteobacteria</taxon>
        <taxon>Oceanospirillales</taxon>
        <taxon>Saccharospirillaceae</taxon>
        <taxon>Saccharospirillum</taxon>
    </lineage>
</organism>
<accession>A0A918N8S7</accession>
<reference evidence="7" key="1">
    <citation type="journal article" date="2014" name="Int. J. Syst. Evol. Microbiol.">
        <title>Complete genome sequence of Corynebacterium casei LMG S-19264T (=DSM 44701T), isolated from a smear-ripened cheese.</title>
        <authorList>
            <consortium name="US DOE Joint Genome Institute (JGI-PGF)"/>
            <person name="Walter F."/>
            <person name="Albersmeier A."/>
            <person name="Kalinowski J."/>
            <person name="Ruckert C."/>
        </authorList>
    </citation>
    <scope>NUCLEOTIDE SEQUENCE</scope>
    <source>
        <strain evidence="7">KCTC 22169</strain>
    </source>
</reference>
<dbReference type="PANTHER" id="PTHR38099:SF1">
    <property type="entry name" value="LARGE RIBOSOMAL RNA SUBUNIT ACCUMULATION PROTEIN YCED"/>
    <property type="match status" value="1"/>
</dbReference>
<dbReference type="AlphaFoldDB" id="A0A918N8S7"/>